<dbReference type="AlphaFoldDB" id="A0A067L7T9"/>
<dbReference type="Proteomes" id="UP000027138">
    <property type="component" value="Unassembled WGS sequence"/>
</dbReference>
<gene>
    <name evidence="1" type="ORF">JCGZ_24199</name>
</gene>
<evidence type="ECO:0000313" key="1">
    <source>
        <dbReference type="EMBL" id="KDP43278.1"/>
    </source>
</evidence>
<dbReference type="EMBL" id="KK914276">
    <property type="protein sequence ID" value="KDP43278.1"/>
    <property type="molecule type" value="Genomic_DNA"/>
</dbReference>
<name>A0A067L7T9_JATCU</name>
<sequence length="172" mass="18437">MSYLVTFKTIINIKIATPLMKLSTSVTGCSTGFTVTKTRLIPTTRTDVSSAALGPTGSCGGGGGGGGASWCSGAIGLGIGGGLDTRRKPLLEHLASDYQMLFSYEYSYELEVNYGGIFLNDVARSGKVYVGGDVMDIGVDIDNFSMEGFRDWLQEDKRREGNEPETSFMTKK</sequence>
<reference evidence="1 2" key="1">
    <citation type="journal article" date="2014" name="PLoS ONE">
        <title>Global Analysis of Gene Expression Profiles in Physic Nut (Jatropha curcas L.) Seedlings Exposed to Salt Stress.</title>
        <authorList>
            <person name="Zhang L."/>
            <person name="Zhang C."/>
            <person name="Wu P."/>
            <person name="Chen Y."/>
            <person name="Li M."/>
            <person name="Jiang H."/>
            <person name="Wu G."/>
        </authorList>
    </citation>
    <scope>NUCLEOTIDE SEQUENCE [LARGE SCALE GENOMIC DNA]</scope>
    <source>
        <strain evidence="2">cv. GZQX0401</strain>
        <tissue evidence="1">Young leaves</tissue>
    </source>
</reference>
<evidence type="ECO:0000313" key="2">
    <source>
        <dbReference type="Proteomes" id="UP000027138"/>
    </source>
</evidence>
<organism evidence="1 2">
    <name type="scientific">Jatropha curcas</name>
    <name type="common">Barbados nut</name>
    <dbReference type="NCBI Taxonomy" id="180498"/>
    <lineage>
        <taxon>Eukaryota</taxon>
        <taxon>Viridiplantae</taxon>
        <taxon>Streptophyta</taxon>
        <taxon>Embryophyta</taxon>
        <taxon>Tracheophyta</taxon>
        <taxon>Spermatophyta</taxon>
        <taxon>Magnoliopsida</taxon>
        <taxon>eudicotyledons</taxon>
        <taxon>Gunneridae</taxon>
        <taxon>Pentapetalae</taxon>
        <taxon>rosids</taxon>
        <taxon>fabids</taxon>
        <taxon>Malpighiales</taxon>
        <taxon>Euphorbiaceae</taxon>
        <taxon>Crotonoideae</taxon>
        <taxon>Jatropheae</taxon>
        <taxon>Jatropha</taxon>
    </lineage>
</organism>
<protein>
    <submittedName>
        <fullName evidence="1">Uncharacterized protein</fullName>
    </submittedName>
</protein>
<proteinExistence type="predicted"/>
<accession>A0A067L7T9</accession>
<keyword evidence="2" id="KW-1185">Reference proteome</keyword>